<sequence>MALGSPTQDVTTLVVKVQYPSICAVYESDLDSLLDDLNTDISGYTCTLQAVCKDKSTQTRTRSVVNYVTGGPDAVAPYCKTYSGGNKINTVLMELLTSDRSISPRVVSTVQSRVKDHIGSKTDQPLMILDPIVVYVS</sequence>
<organism evidence="1 2">
    <name type="scientific">Geodia barretti</name>
    <name type="common">Barrett's horny sponge</name>
    <dbReference type="NCBI Taxonomy" id="519541"/>
    <lineage>
        <taxon>Eukaryota</taxon>
        <taxon>Metazoa</taxon>
        <taxon>Porifera</taxon>
        <taxon>Demospongiae</taxon>
        <taxon>Heteroscleromorpha</taxon>
        <taxon>Tetractinellida</taxon>
        <taxon>Astrophorina</taxon>
        <taxon>Geodiidae</taxon>
        <taxon>Geodia</taxon>
    </lineage>
</organism>
<evidence type="ECO:0000313" key="2">
    <source>
        <dbReference type="Proteomes" id="UP001174909"/>
    </source>
</evidence>
<accession>A0AA35TE46</accession>
<dbReference type="Proteomes" id="UP001174909">
    <property type="component" value="Unassembled WGS sequence"/>
</dbReference>
<protein>
    <submittedName>
        <fullName evidence="1">Uncharacterized protein</fullName>
    </submittedName>
</protein>
<keyword evidence="2" id="KW-1185">Reference proteome</keyword>
<name>A0AA35TE46_GEOBA</name>
<gene>
    <name evidence="1" type="ORF">GBAR_LOCUS25592</name>
</gene>
<dbReference type="AlphaFoldDB" id="A0AA35TE46"/>
<dbReference type="EMBL" id="CASHTH010003553">
    <property type="protein sequence ID" value="CAI8046304.1"/>
    <property type="molecule type" value="Genomic_DNA"/>
</dbReference>
<reference evidence="1" key="1">
    <citation type="submission" date="2023-03" db="EMBL/GenBank/DDBJ databases">
        <authorList>
            <person name="Steffen K."/>
            <person name="Cardenas P."/>
        </authorList>
    </citation>
    <scope>NUCLEOTIDE SEQUENCE</scope>
</reference>
<evidence type="ECO:0000313" key="1">
    <source>
        <dbReference type="EMBL" id="CAI8046304.1"/>
    </source>
</evidence>
<comment type="caution">
    <text evidence="1">The sequence shown here is derived from an EMBL/GenBank/DDBJ whole genome shotgun (WGS) entry which is preliminary data.</text>
</comment>
<proteinExistence type="predicted"/>